<protein>
    <submittedName>
        <fullName evidence="2">Uncharacterized protein</fullName>
    </submittedName>
</protein>
<dbReference type="Gene3D" id="1.25.40.20">
    <property type="entry name" value="Ankyrin repeat-containing domain"/>
    <property type="match status" value="1"/>
</dbReference>
<gene>
    <name evidence="2" type="ORF">DFH94DRAFT_758363</name>
</gene>
<dbReference type="EMBL" id="WHVB01000015">
    <property type="protein sequence ID" value="KAF8476308.1"/>
    <property type="molecule type" value="Genomic_DNA"/>
</dbReference>
<keyword evidence="3" id="KW-1185">Reference proteome</keyword>
<dbReference type="AlphaFoldDB" id="A0A9P5MRT1"/>
<dbReference type="SUPFAM" id="SSF48403">
    <property type="entry name" value="Ankyrin repeat"/>
    <property type="match status" value="1"/>
</dbReference>
<reference evidence="2" key="2">
    <citation type="journal article" date="2020" name="Nat. Commun.">
        <title>Large-scale genome sequencing of mycorrhizal fungi provides insights into the early evolution of symbiotic traits.</title>
        <authorList>
            <person name="Miyauchi S."/>
            <person name="Kiss E."/>
            <person name="Kuo A."/>
            <person name="Drula E."/>
            <person name="Kohler A."/>
            <person name="Sanchez-Garcia M."/>
            <person name="Morin E."/>
            <person name="Andreopoulos B."/>
            <person name="Barry K.W."/>
            <person name="Bonito G."/>
            <person name="Buee M."/>
            <person name="Carver A."/>
            <person name="Chen C."/>
            <person name="Cichocki N."/>
            <person name="Clum A."/>
            <person name="Culley D."/>
            <person name="Crous P.W."/>
            <person name="Fauchery L."/>
            <person name="Girlanda M."/>
            <person name="Hayes R.D."/>
            <person name="Keri Z."/>
            <person name="LaButti K."/>
            <person name="Lipzen A."/>
            <person name="Lombard V."/>
            <person name="Magnuson J."/>
            <person name="Maillard F."/>
            <person name="Murat C."/>
            <person name="Nolan M."/>
            <person name="Ohm R.A."/>
            <person name="Pangilinan J."/>
            <person name="Pereira M.F."/>
            <person name="Perotto S."/>
            <person name="Peter M."/>
            <person name="Pfister S."/>
            <person name="Riley R."/>
            <person name="Sitrit Y."/>
            <person name="Stielow J.B."/>
            <person name="Szollosi G."/>
            <person name="Zifcakova L."/>
            <person name="Stursova M."/>
            <person name="Spatafora J.W."/>
            <person name="Tedersoo L."/>
            <person name="Vaario L.M."/>
            <person name="Yamada A."/>
            <person name="Yan M."/>
            <person name="Wang P."/>
            <person name="Xu J."/>
            <person name="Bruns T."/>
            <person name="Baldrian P."/>
            <person name="Vilgalys R."/>
            <person name="Dunand C."/>
            <person name="Henrissat B."/>
            <person name="Grigoriev I.V."/>
            <person name="Hibbett D."/>
            <person name="Nagy L.G."/>
            <person name="Martin F.M."/>
        </authorList>
    </citation>
    <scope>NUCLEOTIDE SEQUENCE</scope>
    <source>
        <strain evidence="2">Prilba</strain>
    </source>
</reference>
<dbReference type="PROSITE" id="PS50297">
    <property type="entry name" value="ANK_REP_REGION"/>
    <property type="match status" value="1"/>
</dbReference>
<dbReference type="SMART" id="SM00248">
    <property type="entry name" value="ANK"/>
    <property type="match status" value="1"/>
</dbReference>
<accession>A0A9P5MRT1</accession>
<dbReference type="Pfam" id="PF13857">
    <property type="entry name" value="Ank_5"/>
    <property type="match status" value="1"/>
</dbReference>
<dbReference type="InterPro" id="IPR002110">
    <property type="entry name" value="Ankyrin_rpt"/>
</dbReference>
<sequence>MLIERGADVTAQNKDGVSPLHLASQVGHVGVARMLLEYGGDETEVWETPLYPLAATQSHSTQMSPE</sequence>
<name>A0A9P5MRT1_9AGAM</name>
<keyword evidence="1" id="KW-0040">ANK repeat</keyword>
<proteinExistence type="predicted"/>
<evidence type="ECO:0000313" key="2">
    <source>
        <dbReference type="EMBL" id="KAF8476308.1"/>
    </source>
</evidence>
<dbReference type="OrthoDB" id="194358at2759"/>
<comment type="caution">
    <text evidence="2">The sequence shown here is derived from an EMBL/GenBank/DDBJ whole genome shotgun (WGS) entry which is preliminary data.</text>
</comment>
<dbReference type="InterPro" id="IPR036770">
    <property type="entry name" value="Ankyrin_rpt-contain_sf"/>
</dbReference>
<feature type="repeat" description="ANK" evidence="1">
    <location>
        <begin position="15"/>
        <end position="41"/>
    </location>
</feature>
<dbReference type="PROSITE" id="PS50088">
    <property type="entry name" value="ANK_REPEAT"/>
    <property type="match status" value="1"/>
</dbReference>
<evidence type="ECO:0000256" key="1">
    <source>
        <dbReference type="PROSITE-ProRule" id="PRU00023"/>
    </source>
</evidence>
<dbReference type="Proteomes" id="UP000759537">
    <property type="component" value="Unassembled WGS sequence"/>
</dbReference>
<organism evidence="2 3">
    <name type="scientific">Russula ochroleuca</name>
    <dbReference type="NCBI Taxonomy" id="152965"/>
    <lineage>
        <taxon>Eukaryota</taxon>
        <taxon>Fungi</taxon>
        <taxon>Dikarya</taxon>
        <taxon>Basidiomycota</taxon>
        <taxon>Agaricomycotina</taxon>
        <taxon>Agaricomycetes</taxon>
        <taxon>Russulales</taxon>
        <taxon>Russulaceae</taxon>
        <taxon>Russula</taxon>
    </lineage>
</organism>
<evidence type="ECO:0000313" key="3">
    <source>
        <dbReference type="Proteomes" id="UP000759537"/>
    </source>
</evidence>
<reference evidence="2" key="1">
    <citation type="submission" date="2019-10" db="EMBL/GenBank/DDBJ databases">
        <authorList>
            <consortium name="DOE Joint Genome Institute"/>
            <person name="Kuo A."/>
            <person name="Miyauchi S."/>
            <person name="Kiss E."/>
            <person name="Drula E."/>
            <person name="Kohler A."/>
            <person name="Sanchez-Garcia M."/>
            <person name="Andreopoulos B."/>
            <person name="Barry K.W."/>
            <person name="Bonito G."/>
            <person name="Buee M."/>
            <person name="Carver A."/>
            <person name="Chen C."/>
            <person name="Cichocki N."/>
            <person name="Clum A."/>
            <person name="Culley D."/>
            <person name="Crous P.W."/>
            <person name="Fauchery L."/>
            <person name="Girlanda M."/>
            <person name="Hayes R."/>
            <person name="Keri Z."/>
            <person name="LaButti K."/>
            <person name="Lipzen A."/>
            <person name="Lombard V."/>
            <person name="Magnuson J."/>
            <person name="Maillard F."/>
            <person name="Morin E."/>
            <person name="Murat C."/>
            <person name="Nolan M."/>
            <person name="Ohm R."/>
            <person name="Pangilinan J."/>
            <person name="Pereira M."/>
            <person name="Perotto S."/>
            <person name="Peter M."/>
            <person name="Riley R."/>
            <person name="Sitrit Y."/>
            <person name="Stielow B."/>
            <person name="Szollosi G."/>
            <person name="Zifcakova L."/>
            <person name="Stursova M."/>
            <person name="Spatafora J.W."/>
            <person name="Tedersoo L."/>
            <person name="Vaario L.-M."/>
            <person name="Yamada A."/>
            <person name="Yan M."/>
            <person name="Wang P."/>
            <person name="Xu J."/>
            <person name="Bruns T."/>
            <person name="Baldrian P."/>
            <person name="Vilgalys R."/>
            <person name="Henrissat B."/>
            <person name="Grigoriev I.V."/>
            <person name="Hibbett D."/>
            <person name="Nagy L.G."/>
            <person name="Martin F.M."/>
        </authorList>
    </citation>
    <scope>NUCLEOTIDE SEQUENCE</scope>
    <source>
        <strain evidence="2">Prilba</strain>
    </source>
</reference>